<dbReference type="AlphaFoldDB" id="A0A6N3FG52"/>
<sequence length="185" mass="21328">MEIINRLENAQDKFIVLGIYSGLMRVSNTDILNLKVSDVDFINKTINVNGMSIAFDEELEKIIKESITQQRYYKLGEQGRSNEYYLLNTSSPYIIKLRPLPSNKNGSESMSVDTLKQRLIRLSSFLGVNGMNTRLLKQSGAFNLLKEENKEWTLDAATKFLNEKGFNLRRNNILDMIKELRRNVV</sequence>
<reference evidence="2" key="1">
    <citation type="submission" date="2019-11" db="EMBL/GenBank/DDBJ databases">
        <authorList>
            <person name="Feng L."/>
        </authorList>
    </citation>
    <scope>NUCLEOTIDE SEQUENCE</scope>
    <source>
        <strain evidence="2">CParaputrificumLFYP93</strain>
    </source>
</reference>
<dbReference type="EMBL" id="CACRTV010000058">
    <property type="protein sequence ID" value="VYU50816.1"/>
    <property type="molecule type" value="Genomic_DNA"/>
</dbReference>
<organism evidence="2">
    <name type="scientific">Clostridium paraputrificum</name>
    <dbReference type="NCBI Taxonomy" id="29363"/>
    <lineage>
        <taxon>Bacteria</taxon>
        <taxon>Bacillati</taxon>
        <taxon>Bacillota</taxon>
        <taxon>Clostridia</taxon>
        <taxon>Eubacteriales</taxon>
        <taxon>Clostridiaceae</taxon>
        <taxon>Clostridium</taxon>
    </lineage>
</organism>
<name>A0A6N3FG52_9CLOT</name>
<keyword evidence="1" id="KW-0233">DNA recombination</keyword>
<evidence type="ECO:0000313" key="2">
    <source>
        <dbReference type="EMBL" id="VYU50816.1"/>
    </source>
</evidence>
<protein>
    <recommendedName>
        <fullName evidence="3">Phage integrase family protein</fullName>
    </recommendedName>
</protein>
<dbReference type="InterPro" id="IPR011010">
    <property type="entry name" value="DNA_brk_join_enz"/>
</dbReference>
<evidence type="ECO:0008006" key="3">
    <source>
        <dbReference type="Google" id="ProtNLM"/>
    </source>
</evidence>
<proteinExistence type="predicted"/>
<dbReference type="GO" id="GO:0006310">
    <property type="term" value="P:DNA recombination"/>
    <property type="evidence" value="ECO:0007669"/>
    <property type="project" value="UniProtKB-KW"/>
</dbReference>
<gene>
    <name evidence="2" type="ORF">CPLFYP93_02531</name>
</gene>
<dbReference type="GO" id="GO:0003677">
    <property type="term" value="F:DNA binding"/>
    <property type="evidence" value="ECO:0007669"/>
    <property type="project" value="InterPro"/>
</dbReference>
<evidence type="ECO:0000256" key="1">
    <source>
        <dbReference type="ARBA" id="ARBA00023172"/>
    </source>
</evidence>
<accession>A0A6N3FG52</accession>
<dbReference type="SUPFAM" id="SSF56349">
    <property type="entry name" value="DNA breaking-rejoining enzymes"/>
    <property type="match status" value="1"/>
</dbReference>
<dbReference type="Gene3D" id="1.10.443.10">
    <property type="entry name" value="Intergrase catalytic core"/>
    <property type="match status" value="1"/>
</dbReference>
<dbReference type="InterPro" id="IPR013762">
    <property type="entry name" value="Integrase-like_cat_sf"/>
</dbReference>
<dbReference type="GO" id="GO:0015074">
    <property type="term" value="P:DNA integration"/>
    <property type="evidence" value="ECO:0007669"/>
    <property type="project" value="InterPro"/>
</dbReference>